<dbReference type="InterPro" id="IPR017896">
    <property type="entry name" value="4Fe4S_Fe-S-bd"/>
</dbReference>
<name>A0A1I7E810_9BURK</name>
<accession>A0A1I7E810</accession>
<dbReference type="InterPro" id="IPR007516">
    <property type="entry name" value="Co_F420_Hydgase/DH_bsu_N"/>
</dbReference>
<evidence type="ECO:0000259" key="1">
    <source>
        <dbReference type="PROSITE" id="PS51379"/>
    </source>
</evidence>
<feature type="domain" description="4Fe-4S ferredoxin-type" evidence="1">
    <location>
        <begin position="7"/>
        <end position="36"/>
    </location>
</feature>
<sequence>MVKSGLLESVLESNSCTGCGLCESALDSNPVRMQMSGNGFLRPVIIKPLTRDDEDKLASFCPGVVVSHQKTEGQFHPIWGPLVETRVGHSCDEEIRRVGSSGGVLSGLLLHLLESGSVDFVAQIAVSIPDPLANELQISRTRADVLRAAGSRYAPSAPLKDIRSILDGEETGAFVGKPCDVVALRQLARVDERVGKRFRYFISFMCAGVPSQNGTYEVLKQLDMTKDEVGSFRYRGNGWPGNVRAVSKSGDVREMDYSKSWGTILNRFLQFRCKICPDGTGEFADIVCADAWYGKDGYPDFSDRDGRSLILIRTDVGRQLMERATQAGALCSDAISVGEIESMQPYQSERKRFALARLIGAQLAFGHAPRVRRLGLVKASQSSNMFSLLKNCVGTYRRAKNEN</sequence>
<dbReference type="Pfam" id="PF04422">
    <property type="entry name" value="FrhB_FdhB_N"/>
    <property type="match status" value="1"/>
</dbReference>
<dbReference type="InterPro" id="IPR045220">
    <property type="entry name" value="FRHB/FDHB/HCAR-like"/>
</dbReference>
<proteinExistence type="predicted"/>
<dbReference type="EMBL" id="FPBH01000014">
    <property type="protein sequence ID" value="SFU20025.1"/>
    <property type="molecule type" value="Genomic_DNA"/>
</dbReference>
<evidence type="ECO:0000313" key="2">
    <source>
        <dbReference type="EMBL" id="SFU20025.1"/>
    </source>
</evidence>
<dbReference type="GO" id="GO:0090415">
    <property type="term" value="F:7-hydroxymethyl chlorophyll a reductase activity"/>
    <property type="evidence" value="ECO:0007669"/>
    <property type="project" value="TreeGrafter"/>
</dbReference>
<organism evidence="2 3">
    <name type="scientific">Paraburkholderia aspalathi</name>
    <dbReference type="NCBI Taxonomy" id="1324617"/>
    <lineage>
        <taxon>Bacteria</taxon>
        <taxon>Pseudomonadati</taxon>
        <taxon>Pseudomonadota</taxon>
        <taxon>Betaproteobacteria</taxon>
        <taxon>Burkholderiales</taxon>
        <taxon>Burkholderiaceae</taxon>
        <taxon>Paraburkholderia</taxon>
    </lineage>
</organism>
<dbReference type="Proteomes" id="UP000198844">
    <property type="component" value="Unassembled WGS sequence"/>
</dbReference>
<dbReference type="PANTHER" id="PTHR31332:SF0">
    <property type="entry name" value="7-HYDROXYMETHYL CHLOROPHYLL A REDUCTASE, CHLOROPLASTIC"/>
    <property type="match status" value="1"/>
</dbReference>
<dbReference type="PANTHER" id="PTHR31332">
    <property type="entry name" value="7-HYDROXYMETHYL CHLOROPHYLL A REDUCTASE, CHLOROPLASTIC"/>
    <property type="match status" value="1"/>
</dbReference>
<dbReference type="InterPro" id="IPR007525">
    <property type="entry name" value="FrhB_FdhB_C"/>
</dbReference>
<dbReference type="GO" id="GO:0033354">
    <property type="term" value="P:chlorophyll cycle"/>
    <property type="evidence" value="ECO:0007669"/>
    <property type="project" value="TreeGrafter"/>
</dbReference>
<reference evidence="2 3" key="1">
    <citation type="submission" date="2016-10" db="EMBL/GenBank/DDBJ databases">
        <authorList>
            <person name="de Groot N.N."/>
        </authorList>
    </citation>
    <scope>NUCLEOTIDE SEQUENCE [LARGE SCALE GENOMIC DNA]</scope>
    <source>
        <strain evidence="2 3">LMG 27731</strain>
    </source>
</reference>
<dbReference type="AlphaFoldDB" id="A0A1I7E810"/>
<dbReference type="PROSITE" id="PS51379">
    <property type="entry name" value="4FE4S_FER_2"/>
    <property type="match status" value="1"/>
</dbReference>
<protein>
    <submittedName>
        <fullName evidence="2">Coenzyme F420 hydrogenase subunit beta</fullName>
    </submittedName>
</protein>
<dbReference type="Pfam" id="PF04432">
    <property type="entry name" value="FrhB_FdhB_C"/>
    <property type="match status" value="1"/>
</dbReference>
<evidence type="ECO:0000313" key="3">
    <source>
        <dbReference type="Proteomes" id="UP000198844"/>
    </source>
</evidence>
<gene>
    <name evidence="2" type="ORF">SAMN05192563_1014191</name>
</gene>